<evidence type="ECO:0000313" key="5">
    <source>
        <dbReference type="Proteomes" id="UP000078343"/>
    </source>
</evidence>
<dbReference type="EMBL" id="LVYI01000006">
    <property type="protein sequence ID" value="OAP58288.1"/>
    <property type="molecule type" value="Genomic_DNA"/>
</dbReference>
<evidence type="ECO:0000313" key="4">
    <source>
        <dbReference type="EMBL" id="OAP58288.1"/>
    </source>
</evidence>
<dbReference type="InterPro" id="IPR002110">
    <property type="entry name" value="Ankyrin_rpt"/>
</dbReference>
<dbReference type="RefSeq" id="XP_018691655.1">
    <property type="nucleotide sequence ID" value="XM_018838887.1"/>
</dbReference>
<reference evidence="4 5" key="1">
    <citation type="submission" date="2016-04" db="EMBL/GenBank/DDBJ databases">
        <title>Draft genome of Fonsecaea erecta CBS 125763.</title>
        <authorList>
            <person name="Weiss V.A."/>
            <person name="Vicente V.A."/>
            <person name="Raittz R.T."/>
            <person name="Moreno L.F."/>
            <person name="De Souza E.M."/>
            <person name="Pedrosa F.O."/>
            <person name="Steffens M.B."/>
            <person name="Faoro H."/>
            <person name="Tadra-Sfeir M.Z."/>
            <person name="Najafzadeh M.J."/>
            <person name="Felipe M.S."/>
            <person name="Teixeira M."/>
            <person name="Sun J."/>
            <person name="Xi L."/>
            <person name="Gomes R."/>
            <person name="De Azevedo C.M."/>
            <person name="Salgado C.G."/>
            <person name="Da Silva M.B."/>
            <person name="Nascimento M.F."/>
            <person name="Queiroz-Telles F."/>
            <person name="Attili D.S."/>
            <person name="Gorbushina A."/>
        </authorList>
    </citation>
    <scope>NUCLEOTIDE SEQUENCE [LARGE SCALE GENOMIC DNA]</scope>
    <source>
        <strain evidence="4 5">CBS 125763</strain>
    </source>
</reference>
<sequence>MADPLSISASAITLIDASSTCVTLLVKLLKCAQNAPAEIHALSNDLSDLQSFFHDVKKLCGDMAAEQPPQSRFLEAVYQPLKGAGTALPELEEILRKADPQVFSKQSRLKWIRLTLHYAVLRNKTSMCVLLLDAGADPHQQDDNGTTPFQKAWEQILCKRGTVAEIEGLKRVFSGTQELETWEFSYMHKVVLGIFPAQLAKELQNEQYRKQIHSSDATKRTPLHWAATRGDEEAVRLLLDAGADVNCRDESNNTPLTFAASTGLVPLLEMLILHGADVHARTSIGSQAIHHASRHQRAIEPVQTLLGAGASLNSTNNFGHSPLTGAAIANRPAIGAFLLDHGADMHPRSLHGDTPLFETIFHNNHQFLQMLLDRGANPHDVNAAGSTILHAAALEADTRTVAILRASNVHWDRRQCLLRDRKGSTALEIAQRRVSPPAGFLEEFERLVAPGLSVEEGDD</sequence>
<dbReference type="GeneID" id="30011546"/>
<evidence type="ECO:0000256" key="1">
    <source>
        <dbReference type="ARBA" id="ARBA00022737"/>
    </source>
</evidence>
<dbReference type="Proteomes" id="UP000078343">
    <property type="component" value="Unassembled WGS sequence"/>
</dbReference>
<keyword evidence="5" id="KW-1185">Reference proteome</keyword>
<gene>
    <name evidence="4" type="ORF">AYL99_07378</name>
</gene>
<feature type="repeat" description="ANK" evidence="3">
    <location>
        <begin position="116"/>
        <end position="143"/>
    </location>
</feature>
<dbReference type="OrthoDB" id="4340554at2759"/>
<dbReference type="Pfam" id="PF13637">
    <property type="entry name" value="Ank_4"/>
    <property type="match status" value="1"/>
</dbReference>
<feature type="repeat" description="ANK" evidence="3">
    <location>
        <begin position="251"/>
        <end position="283"/>
    </location>
</feature>
<evidence type="ECO:0000256" key="3">
    <source>
        <dbReference type="PROSITE-ProRule" id="PRU00023"/>
    </source>
</evidence>
<dbReference type="STRING" id="1367422.A0A178ZEU7"/>
<organism evidence="4 5">
    <name type="scientific">Fonsecaea erecta</name>
    <dbReference type="NCBI Taxonomy" id="1367422"/>
    <lineage>
        <taxon>Eukaryota</taxon>
        <taxon>Fungi</taxon>
        <taxon>Dikarya</taxon>
        <taxon>Ascomycota</taxon>
        <taxon>Pezizomycotina</taxon>
        <taxon>Eurotiomycetes</taxon>
        <taxon>Chaetothyriomycetidae</taxon>
        <taxon>Chaetothyriales</taxon>
        <taxon>Herpotrichiellaceae</taxon>
        <taxon>Fonsecaea</taxon>
    </lineage>
</organism>
<keyword evidence="1" id="KW-0677">Repeat</keyword>
<dbReference type="PRINTS" id="PR01415">
    <property type="entry name" value="ANKYRIN"/>
</dbReference>
<dbReference type="PANTHER" id="PTHR24171">
    <property type="entry name" value="ANKYRIN REPEAT DOMAIN-CONTAINING PROTEIN 39-RELATED"/>
    <property type="match status" value="1"/>
</dbReference>
<dbReference type="Pfam" id="PF12796">
    <property type="entry name" value="Ank_2"/>
    <property type="match status" value="2"/>
</dbReference>
<evidence type="ECO:0000256" key="2">
    <source>
        <dbReference type="ARBA" id="ARBA00023043"/>
    </source>
</evidence>
<dbReference type="PROSITE" id="PS50088">
    <property type="entry name" value="ANK_REPEAT"/>
    <property type="match status" value="4"/>
</dbReference>
<dbReference type="SMART" id="SM00248">
    <property type="entry name" value="ANK"/>
    <property type="match status" value="7"/>
</dbReference>
<dbReference type="InterPro" id="IPR036770">
    <property type="entry name" value="Ankyrin_rpt-contain_sf"/>
</dbReference>
<accession>A0A178ZEU7</accession>
<feature type="repeat" description="ANK" evidence="3">
    <location>
        <begin position="351"/>
        <end position="383"/>
    </location>
</feature>
<dbReference type="AlphaFoldDB" id="A0A178ZEU7"/>
<comment type="caution">
    <text evidence="4">The sequence shown here is derived from an EMBL/GenBank/DDBJ whole genome shotgun (WGS) entry which is preliminary data.</text>
</comment>
<dbReference type="Gene3D" id="1.25.40.20">
    <property type="entry name" value="Ankyrin repeat-containing domain"/>
    <property type="match status" value="3"/>
</dbReference>
<protein>
    <submittedName>
        <fullName evidence="4">Uncharacterized protein</fullName>
    </submittedName>
</protein>
<keyword evidence="2 3" id="KW-0040">ANK repeat</keyword>
<feature type="repeat" description="ANK" evidence="3">
    <location>
        <begin position="218"/>
        <end position="250"/>
    </location>
</feature>
<name>A0A178ZEU7_9EURO</name>
<dbReference type="PROSITE" id="PS50297">
    <property type="entry name" value="ANK_REP_REGION"/>
    <property type="match status" value="3"/>
</dbReference>
<dbReference type="SUPFAM" id="SSF48403">
    <property type="entry name" value="Ankyrin repeat"/>
    <property type="match status" value="1"/>
</dbReference>
<proteinExistence type="predicted"/>